<accession>A0A8J1XZF6</accession>
<dbReference type="Gene3D" id="3.40.30.10">
    <property type="entry name" value="Glutaredoxin"/>
    <property type="match status" value="3"/>
</dbReference>
<evidence type="ECO:0000256" key="1">
    <source>
        <dbReference type="SAM" id="Coils"/>
    </source>
</evidence>
<dbReference type="InterPro" id="IPR036249">
    <property type="entry name" value="Thioredoxin-like_sf"/>
</dbReference>
<sequence length="888" mass="103066">CHVFMADVFRNIRLWFDYIFQIMNRRPELCCLILSFIVTLVSKRSDSASSITRPQPPPQFFFPRNSAVKDFPYGQIEQIADMLQREEVLFIMFYAPWCSTSQSARHDFLQAAKYMENEIKFIAINCWWKKGECSEKFRIMSFPVIYVYHHHTTNGFHYSGPLSAEHMISFLEKFLYPLTHIHYEQDAHSLVAQYDNTAFGFFDFNVSPQPPGFTKYYYAALRTLEQNPVQHVQFGVITNHQLALVWGVEVANSIWLERNFNNTLMYPVNLDNATASGIAHWIGRHKQQPLVKVLTPPGMKSLQLSSEIEKGAAVILFTPINPMEDINQYISTLRELVFDYKNCYNDTDIRGHISTSIRQRLTSIRTLLHNLGHCPEILSKPKPVVAYSNTCCQSYMARSEQKQNVCNICVNQERYQPFANNMQCNTKQMENVQSFCGDSATHECWNILEHYNPNEYIELCRDNVETQSKRISPRMLKSLFRGDSYVKNAQETRTIKNCEKIRIAKLQKCLSMKGTMDFSAKDFPKFTGLGCRTNRTLNFYVMDTKHNAAYADRYGMNIEGAADRTGMALVDKKDESNFVLNTNITKENIVSFILNYTEGNLHRHLRSDDLNTQDCHYKDPEPCIVEVTSKTFRTIVLDSKKDVLLLYYAPWCGFCASLAHVYLALARYFHNAKDIVFARINGDTNDLPWQFTADKYPSIQFYPARRKADSVSYPEFLPKTLPNLIKFILKYSTKSLKLQTVLGTCTQPCVQHNKKLVRQRIQNLAQDIEMLNNRRDKFKKHLKTIDAAQIDDSAIISHQEYISVLHRRIDKRQLQLKNSKNLLKVLYETQDRFMSEKQLHILVENYETYKSKLKLKSSLSTETAEHDSPQNTGKPDKKSINVDMKEEL</sequence>
<feature type="non-terminal residue" evidence="3">
    <location>
        <position position="888"/>
    </location>
</feature>
<dbReference type="EMBL" id="CAIIXF020000009">
    <property type="protein sequence ID" value="CAH1794398.1"/>
    <property type="molecule type" value="Genomic_DNA"/>
</dbReference>
<dbReference type="InterPro" id="IPR058777">
    <property type="entry name" value="TXNDC11_thioredoxin"/>
</dbReference>
<dbReference type="CDD" id="cd02995">
    <property type="entry name" value="PDI_a_PDI_a'_C"/>
    <property type="match status" value="1"/>
</dbReference>
<keyword evidence="1" id="KW-0175">Coiled coil</keyword>
<evidence type="ECO:0000256" key="2">
    <source>
        <dbReference type="SAM" id="MobiDB-lite"/>
    </source>
</evidence>
<dbReference type="InterPro" id="IPR013766">
    <property type="entry name" value="Thioredoxin_domain"/>
</dbReference>
<organism evidence="3 4">
    <name type="scientific">Owenia fusiformis</name>
    <name type="common">Polychaete worm</name>
    <dbReference type="NCBI Taxonomy" id="6347"/>
    <lineage>
        <taxon>Eukaryota</taxon>
        <taxon>Metazoa</taxon>
        <taxon>Spiralia</taxon>
        <taxon>Lophotrochozoa</taxon>
        <taxon>Annelida</taxon>
        <taxon>Polychaeta</taxon>
        <taxon>Sedentaria</taxon>
        <taxon>Canalipalpata</taxon>
        <taxon>Sabellida</taxon>
        <taxon>Oweniida</taxon>
        <taxon>Oweniidae</taxon>
        <taxon>Owenia</taxon>
    </lineage>
</organism>
<dbReference type="AlphaFoldDB" id="A0A8J1XZF6"/>
<dbReference type="SUPFAM" id="SSF52833">
    <property type="entry name" value="Thioredoxin-like"/>
    <property type="match status" value="2"/>
</dbReference>
<comment type="caution">
    <text evidence="3">The sequence shown here is derived from an EMBL/GenBank/DDBJ whole genome shotgun (WGS) entry which is preliminary data.</text>
</comment>
<dbReference type="Pfam" id="PF00085">
    <property type="entry name" value="Thioredoxin"/>
    <property type="match status" value="2"/>
</dbReference>
<dbReference type="InterPro" id="IPR052792">
    <property type="entry name" value="Thioredoxin_dom-contain_11"/>
</dbReference>
<proteinExistence type="predicted"/>
<gene>
    <name evidence="3" type="ORF">OFUS_LOCUS19098</name>
</gene>
<feature type="compositionally biased region" description="Basic and acidic residues" evidence="2">
    <location>
        <begin position="863"/>
        <end position="888"/>
    </location>
</feature>
<evidence type="ECO:0000313" key="4">
    <source>
        <dbReference type="Proteomes" id="UP000749559"/>
    </source>
</evidence>
<dbReference type="Proteomes" id="UP000749559">
    <property type="component" value="Unassembled WGS sequence"/>
</dbReference>
<feature type="region of interest" description="Disordered" evidence="2">
    <location>
        <begin position="857"/>
        <end position="888"/>
    </location>
</feature>
<dbReference type="Pfam" id="PF26234">
    <property type="entry name" value="TXNDC11_2nd"/>
    <property type="match status" value="1"/>
</dbReference>
<protein>
    <submittedName>
        <fullName evidence="3">Uncharacterized protein</fullName>
    </submittedName>
</protein>
<dbReference type="PROSITE" id="PS51352">
    <property type="entry name" value="THIOREDOXIN_2"/>
    <property type="match status" value="2"/>
</dbReference>
<evidence type="ECO:0000313" key="3">
    <source>
        <dbReference type="EMBL" id="CAH1794398.1"/>
    </source>
</evidence>
<feature type="coiled-coil region" evidence="1">
    <location>
        <begin position="754"/>
        <end position="781"/>
    </location>
</feature>
<reference evidence="3" key="1">
    <citation type="submission" date="2022-03" db="EMBL/GenBank/DDBJ databases">
        <authorList>
            <person name="Martin C."/>
        </authorList>
    </citation>
    <scope>NUCLEOTIDE SEQUENCE</scope>
</reference>
<name>A0A8J1XZF6_OWEFU</name>
<keyword evidence="4" id="KW-1185">Reference proteome</keyword>
<dbReference type="PANTHER" id="PTHR46497:SF1">
    <property type="entry name" value="THIOREDOXIN DOMAIN-CONTAINING PROTEIN 11"/>
    <property type="match status" value="1"/>
</dbReference>
<dbReference type="OrthoDB" id="1910803at2759"/>
<dbReference type="PANTHER" id="PTHR46497">
    <property type="entry name" value="THIOREDOXIN DOMAIN-CONTAINING PROTEIN 11"/>
    <property type="match status" value="1"/>
</dbReference>